<dbReference type="CDD" id="cd02511">
    <property type="entry name" value="Beta4Glucosyltransferase"/>
    <property type="match status" value="1"/>
</dbReference>
<name>A0ABV7HUY6_9GAMM</name>
<dbReference type="InterPro" id="IPR001173">
    <property type="entry name" value="Glyco_trans_2-like"/>
</dbReference>
<comment type="similarity">
    <text evidence="1">Belongs to the glycosyltransferase 2 family. WaaE/KdtX subfamily.</text>
</comment>
<organism evidence="3 4">
    <name type="scientific">Gilvimarinus japonicus</name>
    <dbReference type="NCBI Taxonomy" id="1796469"/>
    <lineage>
        <taxon>Bacteria</taxon>
        <taxon>Pseudomonadati</taxon>
        <taxon>Pseudomonadota</taxon>
        <taxon>Gammaproteobacteria</taxon>
        <taxon>Cellvibrionales</taxon>
        <taxon>Cellvibrionaceae</taxon>
        <taxon>Gilvimarinus</taxon>
    </lineage>
</organism>
<dbReference type="EC" id="2.4.-.-" evidence="3"/>
<evidence type="ECO:0000313" key="3">
    <source>
        <dbReference type="EMBL" id="MFC3156489.1"/>
    </source>
</evidence>
<sequence>MAVHRRSRVNALSEAAKAAAELRLSAVLIVKDEANKLAECLASLQFAHEIVVLDSGSGDRTVEIAREYGARVVVNSDWQGFGVQRQRAQALATGDWVLMIDADERVTPELRSNIETAICSGPAIYYINRLSWCFGRFMRHTAMYPDWIPRLYPRTQAGFDDTRVHERLSNPQNLPERRLEGDLLHLVYDDVRHLVSKSALYAEQWAIARAEAGRTCSLLSAIGHGLSCFVRMYFLRRGFLDGGQGFVIAVVMSHSTFVKYADLWVRTRPKPNSP</sequence>
<dbReference type="Pfam" id="PF00535">
    <property type="entry name" value="Glycos_transf_2"/>
    <property type="match status" value="1"/>
</dbReference>
<reference evidence="4" key="1">
    <citation type="journal article" date="2019" name="Int. J. Syst. Evol. Microbiol.">
        <title>The Global Catalogue of Microorganisms (GCM) 10K type strain sequencing project: providing services to taxonomists for standard genome sequencing and annotation.</title>
        <authorList>
            <consortium name="The Broad Institute Genomics Platform"/>
            <consortium name="The Broad Institute Genome Sequencing Center for Infectious Disease"/>
            <person name="Wu L."/>
            <person name="Ma J."/>
        </authorList>
    </citation>
    <scope>NUCLEOTIDE SEQUENCE [LARGE SCALE GENOMIC DNA]</scope>
    <source>
        <strain evidence="4">KCTC 52141</strain>
    </source>
</reference>
<feature type="domain" description="Glycosyltransferase 2-like" evidence="2">
    <location>
        <begin position="25"/>
        <end position="140"/>
    </location>
</feature>
<dbReference type="GO" id="GO:0016757">
    <property type="term" value="F:glycosyltransferase activity"/>
    <property type="evidence" value="ECO:0007669"/>
    <property type="project" value="UniProtKB-KW"/>
</dbReference>
<proteinExistence type="inferred from homology"/>
<evidence type="ECO:0000256" key="1">
    <source>
        <dbReference type="ARBA" id="ARBA00038494"/>
    </source>
</evidence>
<dbReference type="RefSeq" id="WP_382417748.1">
    <property type="nucleotide sequence ID" value="NZ_AP031500.1"/>
</dbReference>
<dbReference type="Gene3D" id="3.90.550.10">
    <property type="entry name" value="Spore Coat Polysaccharide Biosynthesis Protein SpsA, Chain A"/>
    <property type="match status" value="1"/>
</dbReference>
<comment type="caution">
    <text evidence="3">The sequence shown here is derived from an EMBL/GenBank/DDBJ whole genome shotgun (WGS) entry which is preliminary data.</text>
</comment>
<dbReference type="PANTHER" id="PTHR43630:SF2">
    <property type="entry name" value="GLYCOSYLTRANSFERASE"/>
    <property type="match status" value="1"/>
</dbReference>
<keyword evidence="3" id="KW-0808">Transferase</keyword>
<gene>
    <name evidence="3" type="ORF">ACFOEB_14855</name>
</gene>
<keyword evidence="4" id="KW-1185">Reference proteome</keyword>
<evidence type="ECO:0000259" key="2">
    <source>
        <dbReference type="Pfam" id="PF00535"/>
    </source>
</evidence>
<accession>A0ABV7HUY6</accession>
<dbReference type="PANTHER" id="PTHR43630">
    <property type="entry name" value="POLY-BETA-1,6-N-ACETYL-D-GLUCOSAMINE SYNTHASE"/>
    <property type="match status" value="1"/>
</dbReference>
<dbReference type="Proteomes" id="UP001595548">
    <property type="component" value="Unassembled WGS sequence"/>
</dbReference>
<dbReference type="SUPFAM" id="SSF53448">
    <property type="entry name" value="Nucleotide-diphospho-sugar transferases"/>
    <property type="match status" value="1"/>
</dbReference>
<evidence type="ECO:0000313" key="4">
    <source>
        <dbReference type="Proteomes" id="UP001595548"/>
    </source>
</evidence>
<dbReference type="EMBL" id="JBHRTL010000031">
    <property type="protein sequence ID" value="MFC3156489.1"/>
    <property type="molecule type" value="Genomic_DNA"/>
</dbReference>
<dbReference type="InterPro" id="IPR029044">
    <property type="entry name" value="Nucleotide-diphossugar_trans"/>
</dbReference>
<keyword evidence="3" id="KW-0328">Glycosyltransferase</keyword>
<protein>
    <submittedName>
        <fullName evidence="3">Glycosyltransferase family 2 protein</fullName>
        <ecNumber evidence="3">2.4.-.-</ecNumber>
    </submittedName>
</protein>